<protein>
    <submittedName>
        <fullName evidence="2">Uncharacterized protein</fullName>
    </submittedName>
</protein>
<proteinExistence type="predicted"/>
<organism evidence="2 3">
    <name type="scientific">Hypholoma sublateritium (strain FD-334 SS-4)</name>
    <dbReference type="NCBI Taxonomy" id="945553"/>
    <lineage>
        <taxon>Eukaryota</taxon>
        <taxon>Fungi</taxon>
        <taxon>Dikarya</taxon>
        <taxon>Basidiomycota</taxon>
        <taxon>Agaricomycotina</taxon>
        <taxon>Agaricomycetes</taxon>
        <taxon>Agaricomycetidae</taxon>
        <taxon>Agaricales</taxon>
        <taxon>Agaricineae</taxon>
        <taxon>Strophariaceae</taxon>
        <taxon>Hypholoma</taxon>
    </lineage>
</organism>
<dbReference type="AlphaFoldDB" id="A0A0D2MG13"/>
<evidence type="ECO:0000256" key="1">
    <source>
        <dbReference type="SAM" id="MobiDB-lite"/>
    </source>
</evidence>
<evidence type="ECO:0000313" key="2">
    <source>
        <dbReference type="EMBL" id="KJA22553.1"/>
    </source>
</evidence>
<dbReference type="Proteomes" id="UP000054270">
    <property type="component" value="Unassembled WGS sequence"/>
</dbReference>
<feature type="region of interest" description="Disordered" evidence="1">
    <location>
        <begin position="80"/>
        <end position="100"/>
    </location>
</feature>
<gene>
    <name evidence="2" type="ORF">HYPSUDRAFT_40941</name>
</gene>
<dbReference type="PANTHER" id="PTHR34204:SF2">
    <property type="entry name" value="RNA-BINDING ASCH DOMAIN PROTEIN"/>
    <property type="match status" value="1"/>
</dbReference>
<sequence length="277" mass="29229">MSLSNPEEGRRDDILIPPVDCAPLPVPYPPPSPLTASESTLLASMRTPRLPLPDPHCHGMSELPDTARLRARVSAILQQRRGESRISSSNAMTDADADAGAEPVDENSALFVHLAHGLACTAGSALGSAPPPADACLAAYCTPNRVGLTAGARAWSKHCHRSDVPATGDAAADARSAGWWGRAKGPVAAINAGALALFWRVVRGATWRNLHWLPHAVLVYEVRVPAGYGMRWAQDQASAAAAGGVGDDAPWVFRGFLEPPMEGGHEVGWRHPVCVAD</sequence>
<evidence type="ECO:0000313" key="3">
    <source>
        <dbReference type="Proteomes" id="UP000054270"/>
    </source>
</evidence>
<accession>A0A0D2MG13</accession>
<name>A0A0D2MG13_HYPSF</name>
<dbReference type="OMA" id="MDSATWR"/>
<dbReference type="EMBL" id="KN817549">
    <property type="protein sequence ID" value="KJA22553.1"/>
    <property type="molecule type" value="Genomic_DNA"/>
</dbReference>
<dbReference type="PANTHER" id="PTHR34204">
    <property type="entry name" value="RNA-BINDING ASCH DOMAIN PROTEIN"/>
    <property type="match status" value="1"/>
</dbReference>
<dbReference type="OrthoDB" id="112749at2759"/>
<reference evidence="3" key="1">
    <citation type="submission" date="2014-04" db="EMBL/GenBank/DDBJ databases">
        <title>Evolutionary Origins and Diversification of the Mycorrhizal Mutualists.</title>
        <authorList>
            <consortium name="DOE Joint Genome Institute"/>
            <consortium name="Mycorrhizal Genomics Consortium"/>
            <person name="Kohler A."/>
            <person name="Kuo A."/>
            <person name="Nagy L.G."/>
            <person name="Floudas D."/>
            <person name="Copeland A."/>
            <person name="Barry K.W."/>
            <person name="Cichocki N."/>
            <person name="Veneault-Fourrey C."/>
            <person name="LaButti K."/>
            <person name="Lindquist E.A."/>
            <person name="Lipzen A."/>
            <person name="Lundell T."/>
            <person name="Morin E."/>
            <person name="Murat C."/>
            <person name="Riley R."/>
            <person name="Ohm R."/>
            <person name="Sun H."/>
            <person name="Tunlid A."/>
            <person name="Henrissat B."/>
            <person name="Grigoriev I.V."/>
            <person name="Hibbett D.S."/>
            <person name="Martin F."/>
        </authorList>
    </citation>
    <scope>NUCLEOTIDE SEQUENCE [LARGE SCALE GENOMIC DNA]</scope>
    <source>
        <strain evidence="3">FD-334 SS-4</strain>
    </source>
</reference>
<keyword evidence="3" id="KW-1185">Reference proteome</keyword>